<organism evidence="1 2">
    <name type="scientific">Pseudanabaena biceps PCC 7429</name>
    <dbReference type="NCBI Taxonomy" id="927668"/>
    <lineage>
        <taxon>Bacteria</taxon>
        <taxon>Bacillati</taxon>
        <taxon>Cyanobacteriota</taxon>
        <taxon>Cyanophyceae</taxon>
        <taxon>Pseudanabaenales</taxon>
        <taxon>Pseudanabaenaceae</taxon>
        <taxon>Pseudanabaena</taxon>
    </lineage>
</organism>
<dbReference type="RefSeq" id="WP_009626289.1">
    <property type="nucleotide sequence ID" value="NZ_ALWB01000037.1"/>
</dbReference>
<dbReference type="Proteomes" id="UP000011201">
    <property type="component" value="Unassembled WGS sequence"/>
</dbReference>
<dbReference type="InterPro" id="IPR036388">
    <property type="entry name" value="WH-like_DNA-bd_sf"/>
</dbReference>
<dbReference type="EMBL" id="ALWB01000037">
    <property type="protein sequence ID" value="ELS33573.1"/>
    <property type="molecule type" value="Genomic_DNA"/>
</dbReference>
<dbReference type="Gene3D" id="1.10.10.10">
    <property type="entry name" value="Winged helix-like DNA-binding domain superfamily/Winged helix DNA-binding domain"/>
    <property type="match status" value="1"/>
</dbReference>
<dbReference type="InterPro" id="IPR009057">
    <property type="entry name" value="Homeodomain-like_sf"/>
</dbReference>
<dbReference type="Pfam" id="PF04255">
    <property type="entry name" value="DUF433"/>
    <property type="match status" value="1"/>
</dbReference>
<reference evidence="1 2" key="1">
    <citation type="journal article" date="2013" name="Proc. Natl. Acad. Sci. U.S.A.">
        <title>Improving the coverage of the cyanobacterial phylum using diversity-driven genome sequencing.</title>
        <authorList>
            <person name="Shih P.M."/>
            <person name="Wu D."/>
            <person name="Latifi A."/>
            <person name="Axen S.D."/>
            <person name="Fewer D.P."/>
            <person name="Talla E."/>
            <person name="Calteau A."/>
            <person name="Cai F."/>
            <person name="Tandeau de Marsac N."/>
            <person name="Rippka R."/>
            <person name="Herdman M."/>
            <person name="Sivonen K."/>
            <person name="Coursin T."/>
            <person name="Laurent T."/>
            <person name="Goodwin L."/>
            <person name="Nolan M."/>
            <person name="Davenport K.W."/>
            <person name="Han C.S."/>
            <person name="Rubin E.M."/>
            <person name="Eisen J.A."/>
            <person name="Woyke T."/>
            <person name="Gugger M."/>
            <person name="Kerfeld C.A."/>
        </authorList>
    </citation>
    <scope>NUCLEOTIDE SEQUENCE [LARGE SCALE GENOMIC DNA]</scope>
    <source>
        <strain evidence="1 2">PCC 7429</strain>
    </source>
</reference>
<dbReference type="OrthoDB" id="9808242at2"/>
<dbReference type="PANTHER" id="PTHR34849">
    <property type="entry name" value="SSL5025 PROTEIN"/>
    <property type="match status" value="1"/>
</dbReference>
<sequence>MKQLTRITFNPEVMGGKPCIRGMRVTVGTVVGLMASGRTIPEILKAYPYLEEADIYEALSYAETKAGDRNTFDNLLSKPFQYLNPLEPVALDEWEVLQ</sequence>
<dbReference type="SUPFAM" id="SSF46689">
    <property type="entry name" value="Homeodomain-like"/>
    <property type="match status" value="1"/>
</dbReference>
<dbReference type="PANTHER" id="PTHR34849:SF3">
    <property type="entry name" value="SSR2962 PROTEIN"/>
    <property type="match status" value="1"/>
</dbReference>
<evidence type="ECO:0000313" key="2">
    <source>
        <dbReference type="Proteomes" id="UP000011201"/>
    </source>
</evidence>
<protein>
    <recommendedName>
        <fullName evidence="3">DUF433 domain-containing protein</fullName>
    </recommendedName>
</protein>
<evidence type="ECO:0000313" key="1">
    <source>
        <dbReference type="EMBL" id="ELS33573.1"/>
    </source>
</evidence>
<dbReference type="InterPro" id="IPR007367">
    <property type="entry name" value="DUF433"/>
</dbReference>
<comment type="caution">
    <text evidence="1">The sequence shown here is derived from an EMBL/GenBank/DDBJ whole genome shotgun (WGS) entry which is preliminary data.</text>
</comment>
<keyword evidence="2" id="KW-1185">Reference proteome</keyword>
<accession>L8N5S6</accession>
<proteinExistence type="predicted"/>
<dbReference type="PATRIC" id="fig|927668.3.peg.1514"/>
<name>L8N5S6_9CYAN</name>
<dbReference type="AlphaFoldDB" id="L8N5S6"/>
<gene>
    <name evidence="1" type="ORF">Pse7429DRAFT_1264</name>
</gene>
<evidence type="ECO:0008006" key="3">
    <source>
        <dbReference type="Google" id="ProtNLM"/>
    </source>
</evidence>